<keyword evidence="2" id="KW-1185">Reference proteome</keyword>
<gene>
    <name evidence="1" type="ORF">ANANG_G00056290</name>
</gene>
<protein>
    <submittedName>
        <fullName evidence="1">Uncharacterized protein</fullName>
    </submittedName>
</protein>
<dbReference type="AlphaFoldDB" id="A0A9D3MSC9"/>
<reference evidence="1" key="1">
    <citation type="submission" date="2021-01" db="EMBL/GenBank/DDBJ databases">
        <title>A chromosome-scale assembly of European eel, Anguilla anguilla.</title>
        <authorList>
            <person name="Henkel C."/>
            <person name="Jong-Raadsen S.A."/>
            <person name="Dufour S."/>
            <person name="Weltzien F.-A."/>
            <person name="Palstra A.P."/>
            <person name="Pelster B."/>
            <person name="Spaink H.P."/>
            <person name="Van Den Thillart G.E."/>
            <person name="Jansen H."/>
            <person name="Zahm M."/>
            <person name="Klopp C."/>
            <person name="Cedric C."/>
            <person name="Louis A."/>
            <person name="Berthelot C."/>
            <person name="Parey E."/>
            <person name="Roest Crollius H."/>
            <person name="Montfort J."/>
            <person name="Robinson-Rechavi M."/>
            <person name="Bucao C."/>
            <person name="Bouchez O."/>
            <person name="Gislard M."/>
            <person name="Lluch J."/>
            <person name="Milhes M."/>
            <person name="Lampietro C."/>
            <person name="Lopez Roques C."/>
            <person name="Donnadieu C."/>
            <person name="Braasch I."/>
            <person name="Desvignes T."/>
            <person name="Postlethwait J."/>
            <person name="Bobe J."/>
            <person name="Guiguen Y."/>
            <person name="Dirks R."/>
        </authorList>
    </citation>
    <scope>NUCLEOTIDE SEQUENCE</scope>
    <source>
        <strain evidence="1">Tag_6206</strain>
        <tissue evidence="1">Liver</tissue>
    </source>
</reference>
<evidence type="ECO:0000313" key="1">
    <source>
        <dbReference type="EMBL" id="KAG5851858.1"/>
    </source>
</evidence>
<evidence type="ECO:0000313" key="2">
    <source>
        <dbReference type="Proteomes" id="UP001044222"/>
    </source>
</evidence>
<organism evidence="1 2">
    <name type="scientific">Anguilla anguilla</name>
    <name type="common">European freshwater eel</name>
    <name type="synonym">Muraena anguilla</name>
    <dbReference type="NCBI Taxonomy" id="7936"/>
    <lineage>
        <taxon>Eukaryota</taxon>
        <taxon>Metazoa</taxon>
        <taxon>Chordata</taxon>
        <taxon>Craniata</taxon>
        <taxon>Vertebrata</taxon>
        <taxon>Euteleostomi</taxon>
        <taxon>Actinopterygii</taxon>
        <taxon>Neopterygii</taxon>
        <taxon>Teleostei</taxon>
        <taxon>Anguilliformes</taxon>
        <taxon>Anguillidae</taxon>
        <taxon>Anguilla</taxon>
    </lineage>
</organism>
<name>A0A9D3MSC9_ANGAN</name>
<comment type="caution">
    <text evidence="1">The sequence shown here is derived from an EMBL/GenBank/DDBJ whole genome shotgun (WGS) entry which is preliminary data.</text>
</comment>
<proteinExistence type="predicted"/>
<dbReference type="EMBL" id="JAFIRN010000003">
    <property type="protein sequence ID" value="KAG5851858.1"/>
    <property type="molecule type" value="Genomic_DNA"/>
</dbReference>
<sequence length="159" mass="17473">MGELCSGGLLSYPSPRRDVHNGLLLLLATLCLSSKQDKPLTHSSAKDRRVGEGFRFEPGLTDSPLPLSLPLSLYISLSYCPPLPSRCVFPPRFLEPLHHQPPTSHTFLHDVWSPGSSVPTVLVLKRQTVFISVVFPFSPNSKAVTAVRRPLIAVRLILA</sequence>
<accession>A0A9D3MSC9</accession>
<dbReference type="Proteomes" id="UP001044222">
    <property type="component" value="Unassembled WGS sequence"/>
</dbReference>